<accession>A0A370L981</accession>
<gene>
    <name evidence="3" type="ORF">DWE98_10900</name>
</gene>
<dbReference type="AlphaFoldDB" id="A0A370L981"/>
<dbReference type="GO" id="GO:0016491">
    <property type="term" value="F:oxidoreductase activity"/>
    <property type="evidence" value="ECO:0007669"/>
    <property type="project" value="InterPro"/>
</dbReference>
<dbReference type="SUPFAM" id="SSF51905">
    <property type="entry name" value="FAD/NAD(P)-binding domain"/>
    <property type="match status" value="1"/>
</dbReference>
<keyword evidence="1" id="KW-0472">Membrane</keyword>
<evidence type="ECO:0000259" key="2">
    <source>
        <dbReference type="Pfam" id="PF01593"/>
    </source>
</evidence>
<dbReference type="PANTHER" id="PTHR46313">
    <property type="match status" value="1"/>
</dbReference>
<proteinExistence type="predicted"/>
<keyword evidence="1" id="KW-0812">Transmembrane</keyword>
<feature type="transmembrane region" description="Helical" evidence="1">
    <location>
        <begin position="20"/>
        <end position="39"/>
    </location>
</feature>
<name>A0A370L981_9HYPH</name>
<dbReference type="InterPro" id="IPR045892">
    <property type="entry name" value="CrtISO-like"/>
</dbReference>
<dbReference type="EMBL" id="QQTP01000004">
    <property type="protein sequence ID" value="RDJ26322.1"/>
    <property type="molecule type" value="Genomic_DNA"/>
</dbReference>
<protein>
    <submittedName>
        <fullName evidence="3">NAD(P)/FAD-dependent oxidoreductase</fullName>
    </submittedName>
</protein>
<dbReference type="InterPro" id="IPR036188">
    <property type="entry name" value="FAD/NAD-bd_sf"/>
</dbReference>
<sequence>MSAPDKQRTAMRSGHSDQHYDVIVVGAGMAGLSAAALLARHNYKVLVAEGHDRPGGCMTSWVRKPRDRNRVARRFVFDAGVQDISGLSPQAPVRHLLSQIGEQDSLDWLPVQHRYVVNGTTLDLPRNWDGLERVLCAAFAEDAAGISALLREIRLVYDELYAGMAAADYRPVTASAQMQSGQRFEHAARAAGQSYVALLERHIGNPTLISIFKILSEYVTDDPACLSLTDMVPLFGYYIGGGFYPAGGAQKLPDLLCRSIQRHHGEIRLKSRVNAFILRDGRIAGIELASGQAAYAPAVISNADIGASHGALLGPYDLPPRYRQRLKQLKRGPSAILINFGLDAIPDLPARVFVEQDGLIFGLGNPSAIDSTLAPAGHAALSLLHLLPEAEAHSWFALSPAQDEDARKLYAQKLIAAAGRVIPGLEDHIVHYEVAAPPTFRHYIQSENGSIYGAARGQWCPPVASPVPGLFLAGAGTATGPGVEAAVLSGLHAAHAVMDR</sequence>
<dbReference type="PANTHER" id="PTHR46313:SF3">
    <property type="entry name" value="PROLYCOPENE ISOMERASE, CHLOROPLASTIC"/>
    <property type="match status" value="1"/>
</dbReference>
<evidence type="ECO:0000313" key="4">
    <source>
        <dbReference type="Proteomes" id="UP000255207"/>
    </source>
</evidence>
<dbReference type="OrthoDB" id="9774675at2"/>
<dbReference type="Pfam" id="PF01593">
    <property type="entry name" value="Amino_oxidase"/>
    <property type="match status" value="1"/>
</dbReference>
<feature type="domain" description="Amine oxidase" evidence="2">
    <location>
        <begin position="29"/>
        <end position="498"/>
    </location>
</feature>
<dbReference type="Proteomes" id="UP000255207">
    <property type="component" value="Unassembled WGS sequence"/>
</dbReference>
<keyword evidence="4" id="KW-1185">Reference proteome</keyword>
<reference evidence="4" key="1">
    <citation type="submission" date="2018-07" db="EMBL/GenBank/DDBJ databases">
        <authorList>
            <person name="Safronova V.I."/>
            <person name="Chirak E.R."/>
            <person name="Sazanova A.L."/>
        </authorList>
    </citation>
    <scope>NUCLEOTIDE SEQUENCE [LARGE SCALE GENOMIC DNA]</scope>
    <source>
        <strain evidence="4">RCAM04685</strain>
    </source>
</reference>
<comment type="caution">
    <text evidence="3">The sequence shown here is derived from an EMBL/GenBank/DDBJ whole genome shotgun (WGS) entry which is preliminary data.</text>
</comment>
<organism evidence="3 4">
    <name type="scientific">Bosea caraganae</name>
    <dbReference type="NCBI Taxonomy" id="2763117"/>
    <lineage>
        <taxon>Bacteria</taxon>
        <taxon>Pseudomonadati</taxon>
        <taxon>Pseudomonadota</taxon>
        <taxon>Alphaproteobacteria</taxon>
        <taxon>Hyphomicrobiales</taxon>
        <taxon>Boseaceae</taxon>
        <taxon>Bosea</taxon>
    </lineage>
</organism>
<dbReference type="Gene3D" id="3.50.50.60">
    <property type="entry name" value="FAD/NAD(P)-binding domain"/>
    <property type="match status" value="2"/>
</dbReference>
<dbReference type="GO" id="GO:0016116">
    <property type="term" value="P:carotenoid metabolic process"/>
    <property type="evidence" value="ECO:0007669"/>
    <property type="project" value="InterPro"/>
</dbReference>
<evidence type="ECO:0000313" key="3">
    <source>
        <dbReference type="EMBL" id="RDJ26322.1"/>
    </source>
</evidence>
<keyword evidence="1" id="KW-1133">Transmembrane helix</keyword>
<evidence type="ECO:0000256" key="1">
    <source>
        <dbReference type="SAM" id="Phobius"/>
    </source>
</evidence>
<dbReference type="InterPro" id="IPR002937">
    <property type="entry name" value="Amino_oxidase"/>
</dbReference>